<evidence type="ECO:0000313" key="2">
    <source>
        <dbReference type="EMBL" id="UZF87272.1"/>
    </source>
</evidence>
<dbReference type="AlphaFoldDB" id="A0A9E7ZUC0"/>
<gene>
    <name evidence="2" type="ORF">NWE54_00260</name>
</gene>
<feature type="transmembrane region" description="Helical" evidence="1">
    <location>
        <begin position="50"/>
        <end position="67"/>
    </location>
</feature>
<dbReference type="EMBL" id="CP102774">
    <property type="protein sequence ID" value="UZF87272.1"/>
    <property type="molecule type" value="Genomic_DNA"/>
</dbReference>
<keyword evidence="1" id="KW-0472">Membrane</keyword>
<organism evidence="2">
    <name type="scientific">Bosea sp. NBC_00436</name>
    <dbReference type="NCBI Taxonomy" id="2969620"/>
    <lineage>
        <taxon>Bacteria</taxon>
        <taxon>Pseudomonadati</taxon>
        <taxon>Pseudomonadota</taxon>
        <taxon>Alphaproteobacteria</taxon>
        <taxon>Hyphomicrobiales</taxon>
        <taxon>Boseaceae</taxon>
        <taxon>Bosea</taxon>
    </lineage>
</organism>
<accession>A0A9E7ZUC0</accession>
<protein>
    <submittedName>
        <fullName evidence="2">Uncharacterized protein</fullName>
    </submittedName>
</protein>
<evidence type="ECO:0000256" key="1">
    <source>
        <dbReference type="SAM" id="Phobius"/>
    </source>
</evidence>
<proteinExistence type="predicted"/>
<reference evidence="2" key="1">
    <citation type="submission" date="2022-08" db="EMBL/GenBank/DDBJ databases">
        <title>Complete Genome Sequences of 2 Bosea sp. soil isolates.</title>
        <authorList>
            <person name="Alvarez Arevalo M."/>
            <person name="Sterndorff E.B."/>
            <person name="Faurdal D."/>
            <person name="Joergensen T.S."/>
            <person name="Weber T."/>
        </authorList>
    </citation>
    <scope>NUCLEOTIDE SEQUENCE</scope>
    <source>
        <strain evidence="2">NBC_00436</strain>
    </source>
</reference>
<keyword evidence="1" id="KW-1133">Transmembrane helix</keyword>
<keyword evidence="1" id="KW-0812">Transmembrane</keyword>
<name>A0A9E7ZUC0_9HYPH</name>
<sequence length="155" mass="17347">MSRIVTARHRRSQLPIAAASHDDAGRSVIDGRDPWHERNDMMVAALPRRCVAGLIWAVALLPVMVWAKPAGLAFMQGVWSGPGLQLSLDTERMLANADPTKPFQWDALVIRNISDRMVTFWIGERRFIGLFDGDALSLSIEGSLETMRLERRSAH</sequence>